<dbReference type="PANTHER" id="PTHR20934">
    <property type="entry name" value="TRANSCRIPTION ELONGATION FACTOR 1 HOMOLOG"/>
    <property type="match status" value="1"/>
</dbReference>
<keyword evidence="7" id="KW-0479">Metal-binding</keyword>
<evidence type="ECO:0000256" key="17">
    <source>
        <dbReference type="SAM" id="MobiDB-lite"/>
    </source>
</evidence>
<evidence type="ECO:0000256" key="9">
    <source>
        <dbReference type="ARBA" id="ARBA00022781"/>
    </source>
</evidence>
<evidence type="ECO:0000256" key="5">
    <source>
        <dbReference type="ARBA" id="ARBA00022448"/>
    </source>
</evidence>
<evidence type="ECO:0000313" key="19">
    <source>
        <dbReference type="Proteomes" id="UP000688947"/>
    </source>
</evidence>
<keyword evidence="10" id="KW-0862">Zinc</keyword>
<keyword evidence="13" id="KW-0496">Mitochondrion</keyword>
<comment type="similarity">
    <text evidence="4">Belongs to the ELOF1 family.</text>
</comment>
<dbReference type="GO" id="GO:0006368">
    <property type="term" value="P:transcription elongation by RNA polymerase II"/>
    <property type="evidence" value="ECO:0007669"/>
    <property type="project" value="TreeGrafter"/>
</dbReference>
<evidence type="ECO:0000256" key="3">
    <source>
        <dbReference type="ARBA" id="ARBA00004325"/>
    </source>
</evidence>
<keyword evidence="14" id="KW-0472">Membrane</keyword>
<comment type="caution">
    <text evidence="18">The sequence shown here is derived from an EMBL/GenBank/DDBJ whole genome shotgun (WGS) entry which is preliminary data.</text>
</comment>
<organism evidence="18 19">
    <name type="scientific">Phytophthora cactorum</name>
    <dbReference type="NCBI Taxonomy" id="29920"/>
    <lineage>
        <taxon>Eukaryota</taxon>
        <taxon>Sar</taxon>
        <taxon>Stramenopiles</taxon>
        <taxon>Oomycota</taxon>
        <taxon>Peronosporomycetes</taxon>
        <taxon>Peronosporales</taxon>
        <taxon>Peronosporaceae</taxon>
        <taxon>Phytophthora</taxon>
    </lineage>
</organism>
<sequence length="400" mass="45101">MLGRIALRKAALSSSKLSSAKMLRPMGLHTTGVVRKNEEASEEIQVPTQGLLEQAGLTDWKISAPIIGALAIPAISNHHNAVEDANLDLAKETLETHKAMLNIHEDIAAVAEAHKEAVALMCEVQAYKLRHKTRDTFVKNLESIREIEGSYNLELQKSMVANATSKVRAVVQKGDKKLKDAAFKHALDILGNANVDDNKEDDVAALFTKELRAYASDLEAKQGQVVKLTAEEQSELQADLDAYMNRFGLEDADFKAPKEVKLELIFVYKELSLMNRKPTVREPFVWTVVCGIFEFFLEGRKLKAKRRDRQEDQDRDRAMGRRKKSTKKIQTRKKQVVSTVFKCPFCSHDEAVECKMDRERNIGHLSCRVCTESFQTPIHYLSAPIDVYTDWIDECEALNA</sequence>
<evidence type="ECO:0008006" key="20">
    <source>
        <dbReference type="Google" id="ProtNLM"/>
    </source>
</evidence>
<dbReference type="Pfam" id="PF05129">
    <property type="entry name" value="Zn_ribbon_Elf1"/>
    <property type="match status" value="1"/>
</dbReference>
<dbReference type="GO" id="GO:0045259">
    <property type="term" value="C:proton-transporting ATP synthase complex"/>
    <property type="evidence" value="ECO:0007669"/>
    <property type="project" value="UniProtKB-KW"/>
</dbReference>
<evidence type="ECO:0000313" key="18">
    <source>
        <dbReference type="EMBL" id="KAG6974026.1"/>
    </source>
</evidence>
<accession>A0A8T1UZM4</accession>
<dbReference type="GO" id="GO:0008023">
    <property type="term" value="C:transcription elongation factor complex"/>
    <property type="evidence" value="ECO:0007669"/>
    <property type="project" value="TreeGrafter"/>
</dbReference>
<evidence type="ECO:0000256" key="13">
    <source>
        <dbReference type="ARBA" id="ARBA00023128"/>
    </source>
</evidence>
<dbReference type="FunFam" id="2.20.25.190:FF:000001">
    <property type="entry name" value="Transcription elongation factor 1 homolog"/>
    <property type="match status" value="1"/>
</dbReference>
<keyword evidence="11" id="KW-0805">Transcription regulation</keyword>
<dbReference type="InterPro" id="IPR007808">
    <property type="entry name" value="Elf1"/>
</dbReference>
<gene>
    <name evidence="18" type="ORF">JG687_00000587</name>
</gene>
<feature type="compositionally biased region" description="Basic and acidic residues" evidence="17">
    <location>
        <begin position="308"/>
        <end position="319"/>
    </location>
</feature>
<dbReference type="Proteomes" id="UP000688947">
    <property type="component" value="Unassembled WGS sequence"/>
</dbReference>
<dbReference type="AlphaFoldDB" id="A0A8T1UZM4"/>
<evidence type="ECO:0000256" key="1">
    <source>
        <dbReference type="ARBA" id="ARBA00003357"/>
    </source>
</evidence>
<evidence type="ECO:0000256" key="2">
    <source>
        <dbReference type="ARBA" id="ARBA00004123"/>
    </source>
</evidence>
<keyword evidence="12" id="KW-0406">Ion transport</keyword>
<dbReference type="GO" id="GO:0000993">
    <property type="term" value="F:RNA polymerase II complex binding"/>
    <property type="evidence" value="ECO:0007669"/>
    <property type="project" value="TreeGrafter"/>
</dbReference>
<comment type="function">
    <text evidence="1">Transcription elongation factor implicated in the maintenance of proper chromatin structure in actively transcribed regions.</text>
</comment>
<keyword evidence="9" id="KW-0375">Hydrogen ion transport</keyword>
<feature type="region of interest" description="Disordered" evidence="17">
    <location>
        <begin position="307"/>
        <end position="327"/>
    </location>
</feature>
<evidence type="ECO:0000256" key="14">
    <source>
        <dbReference type="ARBA" id="ARBA00023136"/>
    </source>
</evidence>
<dbReference type="GO" id="GO:0015986">
    <property type="term" value="P:proton motive force-driven ATP synthesis"/>
    <property type="evidence" value="ECO:0007669"/>
    <property type="project" value="InterPro"/>
</dbReference>
<dbReference type="GO" id="GO:0031966">
    <property type="term" value="C:mitochondrial membrane"/>
    <property type="evidence" value="ECO:0007669"/>
    <property type="project" value="UniProtKB-SubCell"/>
</dbReference>
<evidence type="ECO:0000256" key="4">
    <source>
        <dbReference type="ARBA" id="ARBA00009730"/>
    </source>
</evidence>
<dbReference type="PANTHER" id="PTHR20934:SF0">
    <property type="entry name" value="TRANSCRIPTION ELONGATION FACTOR 1 HOMOLOG"/>
    <property type="match status" value="1"/>
</dbReference>
<evidence type="ECO:0000256" key="16">
    <source>
        <dbReference type="ARBA" id="ARBA00023242"/>
    </source>
</evidence>
<evidence type="ECO:0000256" key="15">
    <source>
        <dbReference type="ARBA" id="ARBA00023163"/>
    </source>
</evidence>
<evidence type="ECO:0000256" key="8">
    <source>
        <dbReference type="ARBA" id="ARBA00022771"/>
    </source>
</evidence>
<dbReference type="VEuPathDB" id="FungiDB:PC110_g5177"/>
<dbReference type="VEuPathDB" id="FungiDB:PC110_g5176"/>
<dbReference type="OrthoDB" id="67388at2759"/>
<dbReference type="InterPro" id="IPR008688">
    <property type="entry name" value="ATP_synth_Bsub_B/MI25"/>
</dbReference>
<evidence type="ECO:0000256" key="6">
    <source>
        <dbReference type="ARBA" id="ARBA00022547"/>
    </source>
</evidence>
<evidence type="ECO:0000256" key="12">
    <source>
        <dbReference type="ARBA" id="ARBA00023065"/>
    </source>
</evidence>
<reference evidence="18" key="1">
    <citation type="submission" date="2021-01" db="EMBL/GenBank/DDBJ databases">
        <title>Phytophthora aleatoria, a newly-described species from Pinus radiata is distinct from Phytophthora cactorum isolates based on comparative genomics.</title>
        <authorList>
            <person name="Mcdougal R."/>
            <person name="Panda P."/>
            <person name="Williams N."/>
            <person name="Studholme D.J."/>
        </authorList>
    </citation>
    <scope>NUCLEOTIDE SEQUENCE</scope>
    <source>
        <strain evidence="18">NZFS 3830</strain>
    </source>
</reference>
<comment type="subcellular location">
    <subcellularLocation>
        <location evidence="3">Mitochondrion membrane</location>
    </subcellularLocation>
    <subcellularLocation>
        <location evidence="2">Nucleus</location>
    </subcellularLocation>
</comment>
<keyword evidence="6" id="KW-0138">CF(0)</keyword>
<evidence type="ECO:0000256" key="11">
    <source>
        <dbReference type="ARBA" id="ARBA00023015"/>
    </source>
</evidence>
<protein>
    <recommendedName>
        <fullName evidence="20">Transcription elongation factor 1 homolog</fullName>
    </recommendedName>
</protein>
<dbReference type="GO" id="GO:0008270">
    <property type="term" value="F:zinc ion binding"/>
    <property type="evidence" value="ECO:0007669"/>
    <property type="project" value="UniProtKB-KW"/>
</dbReference>
<dbReference type="GO" id="GO:0015078">
    <property type="term" value="F:proton transmembrane transporter activity"/>
    <property type="evidence" value="ECO:0007669"/>
    <property type="project" value="InterPro"/>
</dbReference>
<evidence type="ECO:0000256" key="7">
    <source>
        <dbReference type="ARBA" id="ARBA00022723"/>
    </source>
</evidence>
<dbReference type="EMBL" id="JAENGZ010000012">
    <property type="protein sequence ID" value="KAG6974026.1"/>
    <property type="molecule type" value="Genomic_DNA"/>
</dbReference>
<name>A0A8T1UZM4_9STRA</name>
<keyword evidence="5" id="KW-0813">Transport</keyword>
<keyword evidence="16" id="KW-0539">Nucleus</keyword>
<keyword evidence="15" id="KW-0804">Transcription</keyword>
<evidence type="ECO:0000256" key="10">
    <source>
        <dbReference type="ARBA" id="ARBA00022833"/>
    </source>
</evidence>
<dbReference type="Pfam" id="PF05405">
    <property type="entry name" value="Mt_ATP-synt_B"/>
    <property type="match status" value="1"/>
</dbReference>
<proteinExistence type="inferred from homology"/>
<keyword evidence="8" id="KW-0863">Zinc-finger</keyword>